<evidence type="ECO:0000256" key="3">
    <source>
        <dbReference type="ARBA" id="ARBA00022692"/>
    </source>
</evidence>
<evidence type="ECO:0000256" key="7">
    <source>
        <dbReference type="SAM" id="Phobius"/>
    </source>
</evidence>
<dbReference type="RefSeq" id="WP_344459512.1">
    <property type="nucleotide sequence ID" value="NZ_BAAANT010000001.1"/>
</dbReference>
<name>A0ABP5KG96_9ACTN</name>
<comment type="subcellular location">
    <subcellularLocation>
        <location evidence="1">Cell membrane</location>
        <topology evidence="1">Multi-pass membrane protein</topology>
    </subcellularLocation>
</comment>
<dbReference type="Pfam" id="PF13396">
    <property type="entry name" value="PLDc_N"/>
    <property type="match status" value="1"/>
</dbReference>
<reference evidence="10" key="1">
    <citation type="journal article" date="2019" name="Int. J. Syst. Evol. Microbiol.">
        <title>The Global Catalogue of Microorganisms (GCM) 10K type strain sequencing project: providing services to taxonomists for standard genome sequencing and annotation.</title>
        <authorList>
            <consortium name="The Broad Institute Genomics Platform"/>
            <consortium name="The Broad Institute Genome Sequencing Center for Infectious Disease"/>
            <person name="Wu L."/>
            <person name="Ma J."/>
        </authorList>
    </citation>
    <scope>NUCLEOTIDE SEQUENCE [LARGE SCALE GENOMIC DNA]</scope>
    <source>
        <strain evidence="10">JCM 14560</strain>
    </source>
</reference>
<sequence length="128" mass="14221">MLRILPPLLVIAFWIWAFIDCVTTPEQEVRHLPKVVWVIIVLLFPLIGSVAWLVAGRLRGGTGPAGAPAGARAGRPVAPDDDPEFLASLGRDPGGPDREREDRLQQWEADLRRREDELRGRDDPDGAR</sequence>
<keyword evidence="2" id="KW-1003">Cell membrane</keyword>
<evidence type="ECO:0000256" key="2">
    <source>
        <dbReference type="ARBA" id="ARBA00022475"/>
    </source>
</evidence>
<feature type="domain" description="Cardiolipin synthase N-terminal" evidence="8">
    <location>
        <begin position="12"/>
        <end position="57"/>
    </location>
</feature>
<accession>A0ABP5KG96</accession>
<dbReference type="Proteomes" id="UP001422759">
    <property type="component" value="Unassembled WGS sequence"/>
</dbReference>
<evidence type="ECO:0000256" key="5">
    <source>
        <dbReference type="ARBA" id="ARBA00023136"/>
    </source>
</evidence>
<feature type="compositionally biased region" description="Basic and acidic residues" evidence="6">
    <location>
        <begin position="94"/>
        <end position="128"/>
    </location>
</feature>
<gene>
    <name evidence="9" type="ORF">GCM10009760_01180</name>
</gene>
<evidence type="ECO:0000259" key="8">
    <source>
        <dbReference type="Pfam" id="PF13396"/>
    </source>
</evidence>
<keyword evidence="5 7" id="KW-0472">Membrane</keyword>
<organism evidence="9 10">
    <name type="scientific">Kitasatospora kazusensis</name>
    <dbReference type="NCBI Taxonomy" id="407974"/>
    <lineage>
        <taxon>Bacteria</taxon>
        <taxon>Bacillati</taxon>
        <taxon>Actinomycetota</taxon>
        <taxon>Actinomycetes</taxon>
        <taxon>Kitasatosporales</taxon>
        <taxon>Streptomycetaceae</taxon>
        <taxon>Kitasatospora</taxon>
    </lineage>
</organism>
<keyword evidence="4 7" id="KW-1133">Transmembrane helix</keyword>
<dbReference type="EMBL" id="BAAANT010000001">
    <property type="protein sequence ID" value="GAA2129678.1"/>
    <property type="molecule type" value="Genomic_DNA"/>
</dbReference>
<proteinExistence type="predicted"/>
<keyword evidence="10" id="KW-1185">Reference proteome</keyword>
<feature type="transmembrane region" description="Helical" evidence="7">
    <location>
        <begin position="35"/>
        <end position="55"/>
    </location>
</feature>
<evidence type="ECO:0000256" key="6">
    <source>
        <dbReference type="SAM" id="MobiDB-lite"/>
    </source>
</evidence>
<dbReference type="InterPro" id="IPR027379">
    <property type="entry name" value="CLS_N"/>
</dbReference>
<evidence type="ECO:0000256" key="1">
    <source>
        <dbReference type="ARBA" id="ARBA00004651"/>
    </source>
</evidence>
<feature type="region of interest" description="Disordered" evidence="6">
    <location>
        <begin position="62"/>
        <end position="128"/>
    </location>
</feature>
<comment type="caution">
    <text evidence="9">The sequence shown here is derived from an EMBL/GenBank/DDBJ whole genome shotgun (WGS) entry which is preliminary data.</text>
</comment>
<protein>
    <submittedName>
        <fullName evidence="9">PLD nuclease N-terminal domain-containing protein</fullName>
    </submittedName>
</protein>
<evidence type="ECO:0000313" key="10">
    <source>
        <dbReference type="Proteomes" id="UP001422759"/>
    </source>
</evidence>
<feature type="compositionally biased region" description="Low complexity" evidence="6">
    <location>
        <begin position="65"/>
        <end position="77"/>
    </location>
</feature>
<evidence type="ECO:0000256" key="4">
    <source>
        <dbReference type="ARBA" id="ARBA00022989"/>
    </source>
</evidence>
<evidence type="ECO:0000313" key="9">
    <source>
        <dbReference type="EMBL" id="GAA2129678.1"/>
    </source>
</evidence>
<keyword evidence="3 7" id="KW-0812">Transmembrane</keyword>